<dbReference type="Pfam" id="PF16917">
    <property type="entry name" value="BPL_LplA_LipB_2"/>
    <property type="match status" value="1"/>
</dbReference>
<dbReference type="SUPFAM" id="SSF55681">
    <property type="entry name" value="Class II aaRS and biotin synthetases"/>
    <property type="match status" value="1"/>
</dbReference>
<name>Q4PJG3_9BACT</name>
<dbReference type="AlphaFoldDB" id="Q4PJG3"/>
<dbReference type="EMBL" id="DQ088847">
    <property type="protein sequence ID" value="AAY82814.1"/>
    <property type="molecule type" value="Genomic_DNA"/>
</dbReference>
<dbReference type="InterPro" id="IPR004143">
    <property type="entry name" value="BPL_LPL_catalytic"/>
</dbReference>
<sequence>MSLYHEEFPADDGEDPQLPPLLTPVKVASGQNVMAKALASAATAEVGTVFYGEDTDVTDIALVLGPEVPLRKAGQMLYAMMIGVGDAIGALAPPEVIVAYQLPGYLLLNRGRAGAVWIAADPAAGREDVPSWMIVGVRIDMAVHTGNEDVWQDKNGLEYTSLSEEGAGFISRTRLIESVCRHFLAWVHRWQDDGFRPLHDLWVQRLESGSELVLADGSIAEWVGLDEDGAALIKLDGRPVGLLPHEFESVCGSVGLASLEGRS</sequence>
<reference evidence="2" key="1">
    <citation type="journal article" date="2005" name="PLoS Biol.">
        <title>New insights into metabolic properties of marine bacteria encoding proteorhodopsins.</title>
        <authorList>
            <person name="Sabehi G."/>
            <person name="Loy A."/>
            <person name="Jung K.H."/>
            <person name="Partha R."/>
            <person name="Spudich J.L."/>
            <person name="Isaacson T."/>
            <person name="Hirschberg J."/>
            <person name="Wagner M."/>
            <person name="Beja O."/>
        </authorList>
    </citation>
    <scope>NUCLEOTIDE SEQUENCE</scope>
</reference>
<accession>Q4PJG3</accession>
<dbReference type="Gene3D" id="3.30.930.10">
    <property type="entry name" value="Bira Bifunctional Protein, Domain 2"/>
    <property type="match status" value="1"/>
</dbReference>
<dbReference type="InterPro" id="IPR045864">
    <property type="entry name" value="aa-tRNA-synth_II/BPL/LPL"/>
</dbReference>
<proteinExistence type="predicted"/>
<evidence type="ECO:0000259" key="1">
    <source>
        <dbReference type="Pfam" id="PF16917"/>
    </source>
</evidence>
<evidence type="ECO:0000313" key="2">
    <source>
        <dbReference type="EMBL" id="AAY82814.1"/>
    </source>
</evidence>
<feature type="domain" description="BPL/LPL catalytic" evidence="1">
    <location>
        <begin position="18"/>
        <end position="204"/>
    </location>
</feature>
<protein>
    <recommendedName>
        <fullName evidence="1">BPL/LPL catalytic domain-containing protein</fullName>
    </recommendedName>
</protein>
<organism evidence="2">
    <name type="scientific">uncultured bacterium MedeBAC46A06</name>
    <dbReference type="NCBI Taxonomy" id="332275"/>
    <lineage>
        <taxon>Bacteria</taxon>
        <taxon>environmental samples</taxon>
    </lineage>
</organism>